<name>A0A843VEI9_COLES</name>
<accession>A0A843VEI9</accession>
<dbReference type="AlphaFoldDB" id="A0A843VEI9"/>
<evidence type="ECO:0000313" key="1">
    <source>
        <dbReference type="EMBL" id="MQL89879.1"/>
    </source>
</evidence>
<protein>
    <submittedName>
        <fullName evidence="1">Uncharacterized protein</fullName>
    </submittedName>
</protein>
<sequence>MYIDKGEVAHKTPHYPPPLSLDPFCLFGGGSISPPPLPSWALPSPCRRLSSSSFLRLLEEPAKLRASVYCANSSARSRVTSSWFAGGVCTRSAASSLVIFDICASAASARMRSWSLSLHVAWASPWNRSLSPCNSIACSVVPLSLLGSQHRPY</sequence>
<comment type="caution">
    <text evidence="1">The sequence shown here is derived from an EMBL/GenBank/DDBJ whole genome shotgun (WGS) entry which is preliminary data.</text>
</comment>
<organism evidence="1 2">
    <name type="scientific">Colocasia esculenta</name>
    <name type="common">Wild taro</name>
    <name type="synonym">Arum esculentum</name>
    <dbReference type="NCBI Taxonomy" id="4460"/>
    <lineage>
        <taxon>Eukaryota</taxon>
        <taxon>Viridiplantae</taxon>
        <taxon>Streptophyta</taxon>
        <taxon>Embryophyta</taxon>
        <taxon>Tracheophyta</taxon>
        <taxon>Spermatophyta</taxon>
        <taxon>Magnoliopsida</taxon>
        <taxon>Liliopsida</taxon>
        <taxon>Araceae</taxon>
        <taxon>Aroideae</taxon>
        <taxon>Colocasieae</taxon>
        <taxon>Colocasia</taxon>
    </lineage>
</organism>
<reference evidence="1" key="1">
    <citation type="submission" date="2017-07" db="EMBL/GenBank/DDBJ databases">
        <title>Taro Niue Genome Assembly and Annotation.</title>
        <authorList>
            <person name="Atibalentja N."/>
            <person name="Keating K."/>
            <person name="Fields C.J."/>
        </authorList>
    </citation>
    <scope>NUCLEOTIDE SEQUENCE</scope>
    <source>
        <strain evidence="1">Niue_2</strain>
        <tissue evidence="1">Leaf</tissue>
    </source>
</reference>
<proteinExistence type="predicted"/>
<dbReference type="EMBL" id="NMUH01001186">
    <property type="protein sequence ID" value="MQL89879.1"/>
    <property type="molecule type" value="Genomic_DNA"/>
</dbReference>
<evidence type="ECO:0000313" key="2">
    <source>
        <dbReference type="Proteomes" id="UP000652761"/>
    </source>
</evidence>
<dbReference type="Proteomes" id="UP000652761">
    <property type="component" value="Unassembled WGS sequence"/>
</dbReference>
<gene>
    <name evidence="1" type="ORF">Taro_022460</name>
</gene>
<keyword evidence="2" id="KW-1185">Reference proteome</keyword>